<feature type="region of interest" description="Disordered" evidence="1">
    <location>
        <begin position="1"/>
        <end position="26"/>
    </location>
</feature>
<evidence type="ECO:0000313" key="3">
    <source>
        <dbReference type="Proteomes" id="UP000008703"/>
    </source>
</evidence>
<organism evidence="2 3">
    <name type="scientific">Streptomyces violaceusniger (strain Tu 4113)</name>
    <dbReference type="NCBI Taxonomy" id="653045"/>
    <lineage>
        <taxon>Bacteria</taxon>
        <taxon>Bacillati</taxon>
        <taxon>Actinomycetota</taxon>
        <taxon>Actinomycetes</taxon>
        <taxon>Kitasatosporales</taxon>
        <taxon>Streptomycetaceae</taxon>
        <taxon>Streptomyces</taxon>
        <taxon>Streptomyces violaceusniger group</taxon>
    </lineage>
</organism>
<protein>
    <submittedName>
        <fullName evidence="2">Uncharacterized protein</fullName>
    </submittedName>
</protein>
<dbReference type="EMBL" id="CP002995">
    <property type="protein sequence ID" value="AEM88533.1"/>
    <property type="molecule type" value="Genomic_DNA"/>
</dbReference>
<dbReference type="AlphaFoldDB" id="G2PGN7"/>
<sequence length="50" mass="5345">MLLADSADPDLFGSLTGAYTPGDEDDARDYTVTRQIVGSEAVITFTPHVD</sequence>
<reference evidence="2" key="1">
    <citation type="submission" date="2011-08" db="EMBL/GenBank/DDBJ databases">
        <title>Complete sequence of plasmid 1 of Streptomyces violaceusniger Tu 4113.</title>
        <authorList>
            <consortium name="US DOE Joint Genome Institute"/>
            <person name="Lucas S."/>
            <person name="Han J."/>
            <person name="Lapidus A."/>
            <person name="Cheng J.-F."/>
            <person name="Goodwin L."/>
            <person name="Pitluck S."/>
            <person name="Peters L."/>
            <person name="Ivanova N."/>
            <person name="Daligault H."/>
            <person name="Detter J.C."/>
            <person name="Han C."/>
            <person name="Tapia R."/>
            <person name="Land M."/>
            <person name="Hauser L."/>
            <person name="Kyrpides N."/>
            <person name="Ivanova N."/>
            <person name="Pagani I."/>
            <person name="Hagen A."/>
            <person name="Katz L."/>
            <person name="Fiedler H.-P."/>
            <person name="Keasling J."/>
            <person name="Fortman J."/>
            <person name="Woyke T."/>
        </authorList>
    </citation>
    <scope>NUCLEOTIDE SEQUENCE [LARGE SCALE GENOMIC DNA]</scope>
    <source>
        <strain evidence="2">Tu 4113</strain>
        <plasmid evidence="2">pSTRVI01</plasmid>
    </source>
</reference>
<geneLocation type="plasmid" evidence="2 3">
    <name>pSTRVI01</name>
</geneLocation>
<dbReference type="HOGENOM" id="CLU_3123451_0_0_11"/>
<evidence type="ECO:0000256" key="1">
    <source>
        <dbReference type="SAM" id="MobiDB-lite"/>
    </source>
</evidence>
<gene>
    <name evidence="2" type="ORF">Strvi_9244</name>
</gene>
<proteinExistence type="predicted"/>
<accession>G2PGN7</accession>
<keyword evidence="3" id="KW-1185">Reference proteome</keyword>
<dbReference type="RefSeq" id="WP_014043468.1">
    <property type="nucleotide sequence ID" value="NC_015951.1"/>
</dbReference>
<dbReference type="Proteomes" id="UP000008703">
    <property type="component" value="Plasmid pSTRVI01"/>
</dbReference>
<keyword evidence="2" id="KW-0614">Plasmid</keyword>
<dbReference type="KEGG" id="svl:Strvi_9244"/>
<evidence type="ECO:0000313" key="2">
    <source>
        <dbReference type="EMBL" id="AEM88533.1"/>
    </source>
</evidence>
<name>G2PGN7_STRV4</name>